<keyword evidence="2" id="KW-1133">Transmembrane helix</keyword>
<protein>
    <recommendedName>
        <fullName evidence="5">DUF2637 domain-containing protein</fullName>
    </recommendedName>
</protein>
<organism evidence="3 4">
    <name type="scientific">Amycolatopsis sacchari</name>
    <dbReference type="NCBI Taxonomy" id="115433"/>
    <lineage>
        <taxon>Bacteria</taxon>
        <taxon>Bacillati</taxon>
        <taxon>Actinomycetota</taxon>
        <taxon>Actinomycetes</taxon>
        <taxon>Pseudonocardiales</taxon>
        <taxon>Pseudonocardiaceae</taxon>
        <taxon>Amycolatopsis</taxon>
    </lineage>
</organism>
<feature type="compositionally biased region" description="Basic and acidic residues" evidence="1">
    <location>
        <begin position="332"/>
        <end position="353"/>
    </location>
</feature>
<feature type="transmembrane region" description="Helical" evidence="2">
    <location>
        <begin position="143"/>
        <end position="165"/>
    </location>
</feature>
<evidence type="ECO:0008006" key="5">
    <source>
        <dbReference type="Google" id="ProtNLM"/>
    </source>
</evidence>
<feature type="transmembrane region" description="Helical" evidence="2">
    <location>
        <begin position="113"/>
        <end position="131"/>
    </location>
</feature>
<feature type="compositionally biased region" description="Basic and acidic residues" evidence="1">
    <location>
        <begin position="373"/>
        <end position="385"/>
    </location>
</feature>
<feature type="transmembrane region" description="Helical" evidence="2">
    <location>
        <begin position="171"/>
        <end position="191"/>
    </location>
</feature>
<dbReference type="EMBL" id="FORP01000008">
    <property type="protein sequence ID" value="SFJ76590.1"/>
    <property type="molecule type" value="Genomic_DNA"/>
</dbReference>
<name>A0A1I3U0V3_9PSEU</name>
<evidence type="ECO:0000313" key="4">
    <source>
        <dbReference type="Proteomes" id="UP000199025"/>
    </source>
</evidence>
<keyword evidence="2" id="KW-0472">Membrane</keyword>
<dbReference type="Proteomes" id="UP000199025">
    <property type="component" value="Unassembled WGS sequence"/>
</dbReference>
<evidence type="ECO:0000313" key="3">
    <source>
        <dbReference type="EMBL" id="SFJ76590.1"/>
    </source>
</evidence>
<reference evidence="3 4" key="1">
    <citation type="submission" date="2016-10" db="EMBL/GenBank/DDBJ databases">
        <authorList>
            <person name="de Groot N.N."/>
        </authorList>
    </citation>
    <scope>NUCLEOTIDE SEQUENCE [LARGE SCALE GENOMIC DNA]</scope>
    <source>
        <strain evidence="3 4">DSM 44468</strain>
    </source>
</reference>
<sequence length="385" mass="41766">MTNWQEQRRADRLVAAQVRREEAAAAAQVRIAERAAEAQLRRADADARAARRQQAKEQRSARLRAVAGAVRGWLGTHVVELLIYPIALLSFVLAAPAMAAYGQAVFGTGAGMALPGLTELGMWAFAVAVVISRRREPHRPTGGLQTGVWVFAAVAFALNFVHGLAAAWDHGVVMGIASIAGVVAHQLTLAAPRRSRIERQTARIERAAARKITRVRRAAVRQAVAEIDRDGAARLVYAPGRYVLARRGRLEQAIVPGLPVSESADWDRELADLLTIHGTGSSTSTRGGIEPDPAPGDSVEGGTVATLDREPEQHKSTPDRPRRTTSGGRKVRSIEQLRAELARAIRTNPDRVDPTSAESIRKALRCSPKNARQLRDEHRQGGDTR</sequence>
<feature type="compositionally biased region" description="Basic and acidic residues" evidence="1">
    <location>
        <begin position="307"/>
        <end position="322"/>
    </location>
</feature>
<evidence type="ECO:0000256" key="2">
    <source>
        <dbReference type="SAM" id="Phobius"/>
    </source>
</evidence>
<feature type="region of interest" description="Disordered" evidence="1">
    <location>
        <begin position="277"/>
        <end position="385"/>
    </location>
</feature>
<feature type="compositionally biased region" description="Low complexity" evidence="1">
    <location>
        <begin position="278"/>
        <end position="288"/>
    </location>
</feature>
<keyword evidence="4" id="KW-1185">Reference proteome</keyword>
<dbReference type="STRING" id="115433.SAMN05421835_108182"/>
<dbReference type="OrthoDB" id="3214913at2"/>
<feature type="transmembrane region" description="Helical" evidence="2">
    <location>
        <begin position="81"/>
        <end position="101"/>
    </location>
</feature>
<accession>A0A1I3U0V3</accession>
<proteinExistence type="predicted"/>
<gene>
    <name evidence="3" type="ORF">SAMN05421835_108182</name>
</gene>
<dbReference type="RefSeq" id="WP_091508427.1">
    <property type="nucleotide sequence ID" value="NZ_FORP01000008.1"/>
</dbReference>
<keyword evidence="2" id="KW-0812">Transmembrane</keyword>
<dbReference type="AlphaFoldDB" id="A0A1I3U0V3"/>
<evidence type="ECO:0000256" key="1">
    <source>
        <dbReference type="SAM" id="MobiDB-lite"/>
    </source>
</evidence>